<accession>A0A835TDT0</accession>
<feature type="compositionally biased region" description="Polar residues" evidence="1">
    <location>
        <begin position="117"/>
        <end position="140"/>
    </location>
</feature>
<feature type="compositionally biased region" description="Low complexity" evidence="1">
    <location>
        <begin position="104"/>
        <end position="116"/>
    </location>
</feature>
<evidence type="ECO:0000313" key="3">
    <source>
        <dbReference type="Proteomes" id="UP000650467"/>
    </source>
</evidence>
<evidence type="ECO:0000313" key="2">
    <source>
        <dbReference type="EMBL" id="KAG2436386.1"/>
    </source>
</evidence>
<evidence type="ECO:0000256" key="1">
    <source>
        <dbReference type="SAM" id="MobiDB-lite"/>
    </source>
</evidence>
<sequence length="183" mass="18265">MQQQDLGLPFLGDGSQRPPSYCSSRSSSGDGGGAGGFLAGRAGEGGGADAADARACAAPPSSAAVNRYGQLLMGSAGWRCTAVYGMDLHDMLLLDRLTPRRTSAAQATPPLTAQQQRNPRTSTPEQSPASCASARPATSNVAPADAAAPVMAAAMEAPAPGGPHTAAGRQPASLAAIALRPGR</sequence>
<dbReference type="Proteomes" id="UP000650467">
    <property type="component" value="Unassembled WGS sequence"/>
</dbReference>
<organism evidence="2 3">
    <name type="scientific">Chlamydomonas incerta</name>
    <dbReference type="NCBI Taxonomy" id="51695"/>
    <lineage>
        <taxon>Eukaryota</taxon>
        <taxon>Viridiplantae</taxon>
        <taxon>Chlorophyta</taxon>
        <taxon>core chlorophytes</taxon>
        <taxon>Chlorophyceae</taxon>
        <taxon>CS clade</taxon>
        <taxon>Chlamydomonadales</taxon>
        <taxon>Chlamydomonadaceae</taxon>
        <taxon>Chlamydomonas</taxon>
    </lineage>
</organism>
<protein>
    <submittedName>
        <fullName evidence="2">Uncharacterized protein</fullName>
    </submittedName>
</protein>
<comment type="caution">
    <text evidence="2">The sequence shown here is derived from an EMBL/GenBank/DDBJ whole genome shotgun (WGS) entry which is preliminary data.</text>
</comment>
<feature type="region of interest" description="Disordered" evidence="1">
    <location>
        <begin position="102"/>
        <end position="143"/>
    </location>
</feature>
<proteinExistence type="predicted"/>
<dbReference type="AlphaFoldDB" id="A0A835TDT0"/>
<reference evidence="2" key="1">
    <citation type="journal article" date="2020" name="bioRxiv">
        <title>Comparative genomics of Chlamydomonas.</title>
        <authorList>
            <person name="Craig R.J."/>
            <person name="Hasan A.R."/>
            <person name="Ness R.W."/>
            <person name="Keightley P.D."/>
        </authorList>
    </citation>
    <scope>NUCLEOTIDE SEQUENCE</scope>
    <source>
        <strain evidence="2">SAG 7.73</strain>
    </source>
</reference>
<keyword evidence="3" id="KW-1185">Reference proteome</keyword>
<feature type="region of interest" description="Disordered" evidence="1">
    <location>
        <begin position="1"/>
        <end position="52"/>
    </location>
</feature>
<feature type="compositionally biased region" description="Gly residues" evidence="1">
    <location>
        <begin position="29"/>
        <end position="48"/>
    </location>
</feature>
<gene>
    <name evidence="2" type="ORF">HXX76_006693</name>
</gene>
<dbReference type="EMBL" id="JAEHOC010000013">
    <property type="protein sequence ID" value="KAG2436386.1"/>
    <property type="molecule type" value="Genomic_DNA"/>
</dbReference>
<name>A0A835TDT0_CHLIN</name>